<evidence type="ECO:0000313" key="5">
    <source>
        <dbReference type="Proteomes" id="UP000258379"/>
    </source>
</evidence>
<dbReference type="InterPro" id="IPR011055">
    <property type="entry name" value="Dup_hybrid_motif"/>
</dbReference>
<sequence length="253" mass="28570">MRKIFDLKMIKPRILKVKKFILKQKSQFVRILIFIILIVIMLIIHSCINPTINKSIEYEYLQSNQTDYSVSSFDAGCIEKSFVGKKQKIVANTVSQVSTASTLKETTNCKSRMVWPVKNVNIIKDFDAPAKPWLAGHRGVDLRAEEGTELYAPSDGIINFAGLVAGKSVVTIKHGVLSSTFEPAYTDLPVGTVVRKGQFFGYVTVGSDHCDNLCIQWGLKRRDRTYANPRKMVAKKRIILKPKEETKEEKNSL</sequence>
<evidence type="ECO:0000313" key="6">
    <source>
        <dbReference type="Proteomes" id="UP001238969"/>
    </source>
</evidence>
<dbReference type="Proteomes" id="UP000258379">
    <property type="component" value="Unassembled WGS sequence"/>
</dbReference>
<gene>
    <name evidence="4" type="ORF">CG405_05305</name>
    <name evidence="3" type="ORF">QP355_05615</name>
</gene>
<reference evidence="3 6" key="2">
    <citation type="submission" date="2023-05" db="EMBL/GenBank/DDBJ databases">
        <title>Cataloging the Phylogenetic Diversity of Human Bladder Bacteria.</title>
        <authorList>
            <person name="Du J."/>
        </authorList>
    </citation>
    <scope>NUCLEOTIDE SEQUENCE [LARGE SCALE GENOMIC DNA]</scope>
    <source>
        <strain evidence="3 6">UMB6972</strain>
    </source>
</reference>
<dbReference type="RefSeq" id="WP_004115249.1">
    <property type="nucleotide sequence ID" value="NZ_JABUHG010000001.1"/>
</dbReference>
<dbReference type="Proteomes" id="UP001238969">
    <property type="component" value="Unassembled WGS sequence"/>
</dbReference>
<feature type="domain" description="M23ase beta-sheet core" evidence="2">
    <location>
        <begin position="136"/>
        <end position="204"/>
    </location>
</feature>
<evidence type="ECO:0000256" key="1">
    <source>
        <dbReference type="SAM" id="Phobius"/>
    </source>
</evidence>
<proteinExistence type="predicted"/>
<protein>
    <submittedName>
        <fullName evidence="4">Peptidase M23</fullName>
    </submittedName>
    <submittedName>
        <fullName evidence="3">Peptidoglycan DD-metalloendopeptidase family protein</fullName>
    </submittedName>
</protein>
<comment type="caution">
    <text evidence="4">The sequence shown here is derived from an EMBL/GenBank/DDBJ whole genome shotgun (WGS) entry which is preliminary data.</text>
</comment>
<dbReference type="SUPFAM" id="SSF51261">
    <property type="entry name" value="Duplicated hybrid motif"/>
    <property type="match status" value="1"/>
</dbReference>
<dbReference type="AlphaFoldDB" id="A0A2I1PNM8"/>
<dbReference type="EMBL" id="NNRU01000004">
    <property type="protein sequence ID" value="RFT28444.1"/>
    <property type="molecule type" value="Genomic_DNA"/>
</dbReference>
<dbReference type="Gene3D" id="2.70.70.10">
    <property type="entry name" value="Glucose Permease (Domain IIA)"/>
    <property type="match status" value="1"/>
</dbReference>
<keyword evidence="1" id="KW-1133">Transmembrane helix</keyword>
<organism evidence="4 5">
    <name type="scientific">Gardnerella vaginalis</name>
    <dbReference type="NCBI Taxonomy" id="2702"/>
    <lineage>
        <taxon>Bacteria</taxon>
        <taxon>Bacillati</taxon>
        <taxon>Actinomycetota</taxon>
        <taxon>Actinomycetes</taxon>
        <taxon>Bifidobacteriales</taxon>
        <taxon>Bifidobacteriaceae</taxon>
        <taxon>Gardnerella</taxon>
    </lineage>
</organism>
<reference evidence="4 5" key="1">
    <citation type="submission" date="2017-07" db="EMBL/GenBank/DDBJ databases">
        <title>A comparative genomics approach to explaining the enigmatic role of Gardnerella vaginalis in the vaginal microbiome.</title>
        <authorList>
            <person name="Vancuren S.J."/>
            <person name="Hill J.E."/>
        </authorList>
    </citation>
    <scope>NUCLEOTIDE SEQUENCE [LARGE SCALE GENOMIC DNA]</scope>
    <source>
        <strain evidence="4 5">WP023</strain>
    </source>
</reference>
<keyword evidence="1" id="KW-0472">Membrane</keyword>
<evidence type="ECO:0000259" key="2">
    <source>
        <dbReference type="Pfam" id="PF01551"/>
    </source>
</evidence>
<dbReference type="Pfam" id="PF01551">
    <property type="entry name" value="Peptidase_M23"/>
    <property type="match status" value="1"/>
</dbReference>
<accession>A0A2I1PNM8</accession>
<dbReference type="CDD" id="cd12797">
    <property type="entry name" value="M23_peptidase"/>
    <property type="match status" value="1"/>
</dbReference>
<evidence type="ECO:0000313" key="4">
    <source>
        <dbReference type="EMBL" id="RFT28444.1"/>
    </source>
</evidence>
<dbReference type="EMBL" id="JASOLZ010000007">
    <property type="protein sequence ID" value="MDK6862118.1"/>
    <property type="molecule type" value="Genomic_DNA"/>
</dbReference>
<name>A0A2I1PNM8_GARVA</name>
<evidence type="ECO:0000313" key="3">
    <source>
        <dbReference type="EMBL" id="MDK6862118.1"/>
    </source>
</evidence>
<feature type="transmembrane region" description="Helical" evidence="1">
    <location>
        <begin position="28"/>
        <end position="46"/>
    </location>
</feature>
<keyword evidence="1" id="KW-0812">Transmembrane</keyword>
<dbReference type="InterPro" id="IPR016047">
    <property type="entry name" value="M23ase_b-sheet_dom"/>
</dbReference>